<dbReference type="EMBL" id="JAHHGZ010000057">
    <property type="protein sequence ID" value="MBW4671923.1"/>
    <property type="molecule type" value="Genomic_DNA"/>
</dbReference>
<organism evidence="1 2">
    <name type="scientific">Cyanomargarita calcarea GSE-NOS-MK-12-04C</name>
    <dbReference type="NCBI Taxonomy" id="2839659"/>
    <lineage>
        <taxon>Bacteria</taxon>
        <taxon>Bacillati</taxon>
        <taxon>Cyanobacteriota</taxon>
        <taxon>Cyanophyceae</taxon>
        <taxon>Nostocales</taxon>
        <taxon>Cyanomargaritaceae</taxon>
        <taxon>Cyanomargarita</taxon>
    </lineage>
</organism>
<comment type="caution">
    <text evidence="1">The sequence shown here is derived from an EMBL/GenBank/DDBJ whole genome shotgun (WGS) entry which is preliminary data.</text>
</comment>
<dbReference type="AlphaFoldDB" id="A0A951UVV9"/>
<evidence type="ECO:0000313" key="1">
    <source>
        <dbReference type="EMBL" id="MBW4671923.1"/>
    </source>
</evidence>
<proteinExistence type="predicted"/>
<name>A0A951UVV9_9CYAN</name>
<dbReference type="Proteomes" id="UP000729701">
    <property type="component" value="Unassembled WGS sequence"/>
</dbReference>
<reference evidence="1" key="2">
    <citation type="journal article" date="2022" name="Microbiol. Resour. Announc.">
        <title>Metagenome Sequencing to Explore Phylogenomics of Terrestrial Cyanobacteria.</title>
        <authorList>
            <person name="Ward R.D."/>
            <person name="Stajich J.E."/>
            <person name="Johansen J.R."/>
            <person name="Huntemann M."/>
            <person name="Clum A."/>
            <person name="Foster B."/>
            <person name="Foster B."/>
            <person name="Roux S."/>
            <person name="Palaniappan K."/>
            <person name="Varghese N."/>
            <person name="Mukherjee S."/>
            <person name="Reddy T.B.K."/>
            <person name="Daum C."/>
            <person name="Copeland A."/>
            <person name="Chen I.A."/>
            <person name="Ivanova N.N."/>
            <person name="Kyrpides N.C."/>
            <person name="Shapiro N."/>
            <person name="Eloe-Fadrosh E.A."/>
            <person name="Pietrasiak N."/>
        </authorList>
    </citation>
    <scope>NUCLEOTIDE SEQUENCE</scope>
    <source>
        <strain evidence="1">GSE-NOS-MK-12-04C</strain>
    </source>
</reference>
<gene>
    <name evidence="1" type="ORF">KME60_31975</name>
</gene>
<reference evidence="1" key="1">
    <citation type="submission" date="2021-05" db="EMBL/GenBank/DDBJ databases">
        <authorList>
            <person name="Pietrasiak N."/>
            <person name="Ward R."/>
            <person name="Stajich J.E."/>
            <person name="Kurbessoian T."/>
        </authorList>
    </citation>
    <scope>NUCLEOTIDE SEQUENCE</scope>
    <source>
        <strain evidence="1">GSE-NOS-MK-12-04C</strain>
    </source>
</reference>
<accession>A0A951UVV9</accession>
<evidence type="ECO:0000313" key="2">
    <source>
        <dbReference type="Proteomes" id="UP000729701"/>
    </source>
</evidence>
<protein>
    <submittedName>
        <fullName evidence="1">Uncharacterized protein</fullName>
    </submittedName>
</protein>
<sequence length="66" mass="7182">MCDRFLADFSYANRTLSISVLIISTQSSTKALSEMLAQTSTSANYDTANVVILPTFYIGKNLLTLG</sequence>